<dbReference type="Proteomes" id="UP001501532">
    <property type="component" value="Unassembled WGS sequence"/>
</dbReference>
<dbReference type="Gene3D" id="1.20.1530.10">
    <property type="entry name" value="Na+/H+ antiporter like domain"/>
    <property type="match status" value="1"/>
</dbReference>
<keyword evidence="1" id="KW-0813">Transport</keyword>
<dbReference type="RefSeq" id="WP_372482266.1">
    <property type="nucleotide sequence ID" value="NZ_BAAAUF010000042.1"/>
</dbReference>
<keyword evidence="3" id="KW-0915">Sodium</keyword>
<evidence type="ECO:0000313" key="6">
    <source>
        <dbReference type="EMBL" id="GAA3055736.1"/>
    </source>
</evidence>
<evidence type="ECO:0000256" key="2">
    <source>
        <dbReference type="ARBA" id="ARBA00022449"/>
    </source>
</evidence>
<evidence type="ECO:0000256" key="4">
    <source>
        <dbReference type="ARBA" id="ARBA00023065"/>
    </source>
</evidence>
<keyword evidence="2" id="KW-0050">Antiport</keyword>
<evidence type="ECO:0000313" key="7">
    <source>
        <dbReference type="Proteomes" id="UP001501532"/>
    </source>
</evidence>
<gene>
    <name evidence="6" type="ORF">GCM10010448_43960</name>
</gene>
<feature type="transmembrane region" description="Helical" evidence="5">
    <location>
        <begin position="6"/>
        <end position="30"/>
    </location>
</feature>
<keyword evidence="5" id="KW-0472">Membrane</keyword>
<dbReference type="Pfam" id="PF06965">
    <property type="entry name" value="Na_H_antiport_1"/>
    <property type="match status" value="1"/>
</dbReference>
<name>A0ABP6LRW8_9ACTN</name>
<accession>A0ABP6LRW8</accession>
<proteinExistence type="predicted"/>
<keyword evidence="7" id="KW-1185">Reference proteome</keyword>
<dbReference type="PROSITE" id="PS51257">
    <property type="entry name" value="PROKAR_LIPOPROTEIN"/>
    <property type="match status" value="1"/>
</dbReference>
<comment type="caution">
    <text evidence="6">The sequence shown here is derived from an EMBL/GenBank/DDBJ whole genome shotgun (WGS) entry which is preliminary data.</text>
</comment>
<evidence type="ECO:0000256" key="1">
    <source>
        <dbReference type="ARBA" id="ARBA00022448"/>
    </source>
</evidence>
<reference evidence="7" key="1">
    <citation type="journal article" date="2019" name="Int. J. Syst. Evol. Microbiol.">
        <title>The Global Catalogue of Microorganisms (GCM) 10K type strain sequencing project: providing services to taxonomists for standard genome sequencing and annotation.</title>
        <authorList>
            <consortium name="The Broad Institute Genomics Platform"/>
            <consortium name="The Broad Institute Genome Sequencing Center for Infectious Disease"/>
            <person name="Wu L."/>
            <person name="Ma J."/>
        </authorList>
    </citation>
    <scope>NUCLEOTIDE SEQUENCE [LARGE SCALE GENOMIC DNA]</scope>
    <source>
        <strain evidence="7">JCM 9091</strain>
    </source>
</reference>
<protein>
    <submittedName>
        <fullName evidence="6">Uncharacterized protein</fullName>
    </submittedName>
</protein>
<keyword evidence="5" id="KW-1133">Transmembrane helix</keyword>
<evidence type="ECO:0000256" key="3">
    <source>
        <dbReference type="ARBA" id="ARBA00023053"/>
    </source>
</evidence>
<sequence>MRPPVGWAAVAGSGAIAGIGFTASLLIANLAFSCRLLEEAKIGILAAAAASALLSWTVYRTTALLPKAARNRAVGVHANIPSRVQVKVLNVRVRLIVGSAVTEPRCGGRGRGWTRCTRCRLREPWAGRTPRRDR</sequence>
<dbReference type="InterPro" id="IPR023171">
    <property type="entry name" value="Na/H_antiporter_dom_sf"/>
</dbReference>
<keyword evidence="5" id="KW-0812">Transmembrane</keyword>
<dbReference type="EMBL" id="BAAAUF010000042">
    <property type="protein sequence ID" value="GAA3055736.1"/>
    <property type="molecule type" value="Genomic_DNA"/>
</dbReference>
<organism evidence="6 7">
    <name type="scientific">Streptomyces glomeratus</name>
    <dbReference type="NCBI Taxonomy" id="284452"/>
    <lineage>
        <taxon>Bacteria</taxon>
        <taxon>Bacillati</taxon>
        <taxon>Actinomycetota</taxon>
        <taxon>Actinomycetes</taxon>
        <taxon>Kitasatosporales</taxon>
        <taxon>Streptomycetaceae</taxon>
        <taxon>Streptomyces</taxon>
    </lineage>
</organism>
<feature type="transmembrane region" description="Helical" evidence="5">
    <location>
        <begin position="42"/>
        <end position="59"/>
    </location>
</feature>
<keyword evidence="4" id="KW-0406">Ion transport</keyword>
<dbReference type="InterPro" id="IPR004670">
    <property type="entry name" value="NhaA"/>
</dbReference>
<evidence type="ECO:0000256" key="5">
    <source>
        <dbReference type="SAM" id="Phobius"/>
    </source>
</evidence>